<dbReference type="CDD" id="cd09937">
    <property type="entry name" value="SH2_csk_like"/>
    <property type="match status" value="1"/>
</dbReference>
<keyword evidence="7" id="KW-0472">Membrane</keyword>
<evidence type="ECO:0000256" key="12">
    <source>
        <dbReference type="PROSITE-ProRule" id="PRU10141"/>
    </source>
</evidence>
<dbReference type="PANTHER" id="PTHR24418">
    <property type="entry name" value="TYROSINE-PROTEIN KINASE"/>
    <property type="match status" value="1"/>
</dbReference>
<comment type="subcellular location">
    <subcellularLocation>
        <location evidence="1">Endomembrane system</location>
    </subcellularLocation>
</comment>
<dbReference type="InterPro" id="IPR050198">
    <property type="entry name" value="Non-receptor_tyrosine_kinases"/>
</dbReference>
<evidence type="ECO:0000256" key="2">
    <source>
        <dbReference type="ARBA" id="ARBA00022679"/>
    </source>
</evidence>
<dbReference type="PROSITE" id="PS00107">
    <property type="entry name" value="PROTEIN_KINASE_ATP"/>
    <property type="match status" value="1"/>
</dbReference>
<evidence type="ECO:0000256" key="4">
    <source>
        <dbReference type="ARBA" id="ARBA00022777"/>
    </source>
</evidence>
<dbReference type="Gene3D" id="3.30.505.10">
    <property type="entry name" value="SH2 domain"/>
    <property type="match status" value="1"/>
</dbReference>
<dbReference type="InterPro" id="IPR001245">
    <property type="entry name" value="Ser-Thr/Tyr_kinase_cat_dom"/>
</dbReference>
<evidence type="ECO:0000256" key="1">
    <source>
        <dbReference type="ARBA" id="ARBA00004308"/>
    </source>
</evidence>
<feature type="region of interest" description="Disordered" evidence="14">
    <location>
        <begin position="1"/>
        <end position="37"/>
    </location>
</feature>
<dbReference type="GO" id="GO:0012505">
    <property type="term" value="C:endomembrane system"/>
    <property type="evidence" value="ECO:0007669"/>
    <property type="project" value="UniProtKB-SubCell"/>
</dbReference>
<evidence type="ECO:0000256" key="10">
    <source>
        <dbReference type="ARBA" id="ARBA00051245"/>
    </source>
</evidence>
<evidence type="ECO:0000256" key="9">
    <source>
        <dbReference type="ARBA" id="ARBA00051243"/>
    </source>
</evidence>
<dbReference type="InterPro" id="IPR017441">
    <property type="entry name" value="Protein_kinase_ATP_BS"/>
</dbReference>
<dbReference type="InterPro" id="IPR036860">
    <property type="entry name" value="SH2_dom_sf"/>
</dbReference>
<evidence type="ECO:0000256" key="5">
    <source>
        <dbReference type="ARBA" id="ARBA00022840"/>
    </source>
</evidence>
<dbReference type="PRINTS" id="PR00109">
    <property type="entry name" value="TYRKINASE"/>
</dbReference>
<dbReference type="AlphaFoldDB" id="A0AAN5D073"/>
<evidence type="ECO:0000259" key="15">
    <source>
        <dbReference type="PROSITE" id="PS50001"/>
    </source>
</evidence>
<feature type="binding site" evidence="12">
    <location>
        <position position="196"/>
    </location>
    <ligand>
        <name>ATP</name>
        <dbReference type="ChEBI" id="CHEBI:30616"/>
    </ligand>
</feature>
<feature type="domain" description="SH2" evidence="15">
    <location>
        <begin position="48"/>
        <end position="137"/>
    </location>
</feature>
<dbReference type="InterPro" id="IPR035027">
    <property type="entry name" value="Csk-like_SH2"/>
</dbReference>
<dbReference type="InterPro" id="IPR000980">
    <property type="entry name" value="SH2"/>
</dbReference>
<comment type="catalytic activity">
    <reaction evidence="10 13">
        <text>L-tyrosyl-[protein] + ATP = O-phospho-L-tyrosyl-[protein] + ADP + H(+)</text>
        <dbReference type="Rhea" id="RHEA:10596"/>
        <dbReference type="Rhea" id="RHEA-COMP:10136"/>
        <dbReference type="Rhea" id="RHEA-COMP:20101"/>
        <dbReference type="ChEBI" id="CHEBI:15378"/>
        <dbReference type="ChEBI" id="CHEBI:30616"/>
        <dbReference type="ChEBI" id="CHEBI:46858"/>
        <dbReference type="ChEBI" id="CHEBI:61978"/>
        <dbReference type="ChEBI" id="CHEBI:456216"/>
        <dbReference type="EC" id="2.7.10.2"/>
    </reaction>
</comment>
<dbReference type="SUPFAM" id="SSF55550">
    <property type="entry name" value="SH2 domain"/>
    <property type="match status" value="1"/>
</dbReference>
<evidence type="ECO:0000313" key="17">
    <source>
        <dbReference type="EMBL" id="GMR54288.1"/>
    </source>
</evidence>
<feature type="compositionally biased region" description="Polar residues" evidence="14">
    <location>
        <begin position="1"/>
        <end position="10"/>
    </location>
</feature>
<keyword evidence="6 11" id="KW-0727">SH2 domain</keyword>
<dbReference type="GO" id="GO:0061564">
    <property type="term" value="P:axon development"/>
    <property type="evidence" value="ECO:0007669"/>
    <property type="project" value="UniProtKB-ARBA"/>
</dbReference>
<keyword evidence="4 13" id="KW-0418">Kinase</keyword>
<evidence type="ECO:0000256" key="6">
    <source>
        <dbReference type="ARBA" id="ARBA00022999"/>
    </source>
</evidence>
<dbReference type="InterPro" id="IPR011009">
    <property type="entry name" value="Kinase-like_dom_sf"/>
</dbReference>
<keyword evidence="18" id="KW-1185">Reference proteome</keyword>
<evidence type="ECO:0000256" key="8">
    <source>
        <dbReference type="ARBA" id="ARBA00023137"/>
    </source>
</evidence>
<dbReference type="Pfam" id="PF00017">
    <property type="entry name" value="SH2"/>
    <property type="match status" value="1"/>
</dbReference>
<evidence type="ECO:0000256" key="11">
    <source>
        <dbReference type="PROSITE-ProRule" id="PRU00191"/>
    </source>
</evidence>
<dbReference type="GO" id="GO:0005524">
    <property type="term" value="F:ATP binding"/>
    <property type="evidence" value="ECO:0007669"/>
    <property type="project" value="UniProtKB-UniRule"/>
</dbReference>
<keyword evidence="2 13" id="KW-0808">Transferase</keyword>
<comment type="catalytic activity">
    <reaction evidence="9">
        <text>L-tyrosyl-[protein] + ATP = O-phospho-L-tyrosyl-[protein] + ADP + H(+)</text>
        <dbReference type="Rhea" id="RHEA:10596"/>
        <dbReference type="Rhea" id="RHEA-COMP:10136"/>
        <dbReference type="Rhea" id="RHEA-COMP:20101"/>
        <dbReference type="ChEBI" id="CHEBI:15378"/>
        <dbReference type="ChEBI" id="CHEBI:30616"/>
        <dbReference type="ChEBI" id="CHEBI:46858"/>
        <dbReference type="ChEBI" id="CHEBI:61978"/>
        <dbReference type="ChEBI" id="CHEBI:456216"/>
        <dbReference type="EC" id="2.7.10.1"/>
    </reaction>
</comment>
<dbReference type="InterPro" id="IPR008266">
    <property type="entry name" value="Tyr_kinase_AS"/>
</dbReference>
<dbReference type="GO" id="GO:0048680">
    <property type="term" value="P:positive regulation of axon regeneration"/>
    <property type="evidence" value="ECO:0007669"/>
    <property type="project" value="UniProtKB-ARBA"/>
</dbReference>
<dbReference type="InterPro" id="IPR020635">
    <property type="entry name" value="Tyr_kinase_cat_dom"/>
</dbReference>
<feature type="domain" description="Protein kinase" evidence="16">
    <location>
        <begin position="169"/>
        <end position="438"/>
    </location>
</feature>
<comment type="caution">
    <text evidence="17">The sequence shown here is derived from an EMBL/GenBank/DDBJ whole genome shotgun (WGS) entry which is preliminary data.</text>
</comment>
<evidence type="ECO:0000259" key="16">
    <source>
        <dbReference type="PROSITE" id="PS50011"/>
    </source>
</evidence>
<dbReference type="Pfam" id="PF07714">
    <property type="entry name" value="PK_Tyr_Ser-Thr"/>
    <property type="match status" value="1"/>
</dbReference>
<dbReference type="Gene3D" id="1.10.510.10">
    <property type="entry name" value="Transferase(Phosphotransferase) domain 1"/>
    <property type="match status" value="1"/>
</dbReference>
<sequence>MMHGSSSSLRLSADFPASTSSRISPLPLESSRSSSNNTVEAIRPHAPWFHGNISRETTERLLNRRADGTFLVRESTNFPGDFTLSLACQGKVEHYRIYQTAAGLTCDQEEFFANLIQLVSHYKREPDGLCHRLLTPIISEGFHVAAQADIEQKMAFFRASGLSIPSADIQLGDVIGHGEFGDVLMGVYRGQKVAVKRSKRLVGGVADELLDEAKFVVGLSHRRLVAIVGVVLDDVDVYMVTEYMANGSLVDFLRSRGRHQLDRRQLLQFSIDIAEGMVYLESVGVVHRDLAARNVLLDMHFTAKISDFGLAKDVNSPSGDSSAGKFPIKWTAPEALRQSRFSSKSDVWSYGILLWEIFSFGRVPYPRIGNSADRSPIQDVVRHIERGYRMEAPEGCPQEISRIMNDTWHLNPSDRPSVVHPVISLSEAGTILLRTSFLIKSMAHHSFNVLLSSL</sequence>
<reference evidence="18" key="1">
    <citation type="submission" date="2022-10" db="EMBL/GenBank/DDBJ databases">
        <title>Genome assembly of Pristionchus species.</title>
        <authorList>
            <person name="Yoshida K."/>
            <person name="Sommer R.J."/>
        </authorList>
    </citation>
    <scope>NUCLEOTIDE SEQUENCE [LARGE SCALE GENOMIC DNA]</scope>
    <source>
        <strain evidence="18">RS5460</strain>
    </source>
</reference>
<organism evidence="17 18">
    <name type="scientific">Pristionchus mayeri</name>
    <dbReference type="NCBI Taxonomy" id="1317129"/>
    <lineage>
        <taxon>Eukaryota</taxon>
        <taxon>Metazoa</taxon>
        <taxon>Ecdysozoa</taxon>
        <taxon>Nematoda</taxon>
        <taxon>Chromadorea</taxon>
        <taxon>Rhabditida</taxon>
        <taxon>Rhabditina</taxon>
        <taxon>Diplogasteromorpha</taxon>
        <taxon>Diplogasteroidea</taxon>
        <taxon>Neodiplogasteridae</taxon>
        <taxon>Pristionchus</taxon>
    </lineage>
</organism>
<evidence type="ECO:0000256" key="7">
    <source>
        <dbReference type="ARBA" id="ARBA00023136"/>
    </source>
</evidence>
<evidence type="ECO:0000256" key="3">
    <source>
        <dbReference type="ARBA" id="ARBA00022741"/>
    </source>
</evidence>
<evidence type="ECO:0000256" key="14">
    <source>
        <dbReference type="SAM" id="MobiDB-lite"/>
    </source>
</evidence>
<protein>
    <recommendedName>
        <fullName evidence="13">Tyrosine-protein kinase</fullName>
        <ecNumber evidence="13">2.7.10.2</ecNumber>
    </recommendedName>
</protein>
<dbReference type="PROSITE" id="PS50001">
    <property type="entry name" value="SH2"/>
    <property type="match status" value="1"/>
</dbReference>
<feature type="compositionally biased region" description="Low complexity" evidence="14">
    <location>
        <begin position="20"/>
        <end position="35"/>
    </location>
</feature>
<dbReference type="PROSITE" id="PS50011">
    <property type="entry name" value="PROTEIN_KINASE_DOM"/>
    <property type="match status" value="1"/>
</dbReference>
<dbReference type="FunFam" id="1.10.510.10:FF:001512">
    <property type="entry name" value="Receptor tyrosine-protein kinase erbB-2"/>
    <property type="match status" value="1"/>
</dbReference>
<keyword evidence="5 12" id="KW-0067">ATP-binding</keyword>
<proteinExistence type="inferred from homology"/>
<keyword evidence="3 12" id="KW-0547">Nucleotide-binding</keyword>
<evidence type="ECO:0000313" key="18">
    <source>
        <dbReference type="Proteomes" id="UP001328107"/>
    </source>
</evidence>
<comment type="similarity">
    <text evidence="13">Belongs to the protein kinase superfamily. Tyr protein kinase family.</text>
</comment>
<dbReference type="SUPFAM" id="SSF56112">
    <property type="entry name" value="Protein kinase-like (PK-like)"/>
    <property type="match status" value="1"/>
</dbReference>
<name>A0AAN5D073_9BILA</name>
<evidence type="ECO:0000256" key="13">
    <source>
        <dbReference type="RuleBase" id="RU362096"/>
    </source>
</evidence>
<dbReference type="InterPro" id="IPR000719">
    <property type="entry name" value="Prot_kinase_dom"/>
</dbReference>
<dbReference type="PRINTS" id="PR00401">
    <property type="entry name" value="SH2DOMAIN"/>
</dbReference>
<dbReference type="SMART" id="SM00252">
    <property type="entry name" value="SH2"/>
    <property type="match status" value="1"/>
</dbReference>
<dbReference type="GO" id="GO:0004715">
    <property type="term" value="F:non-membrane spanning protein tyrosine kinase activity"/>
    <property type="evidence" value="ECO:0007669"/>
    <property type="project" value="UniProtKB-EC"/>
</dbReference>
<dbReference type="SMART" id="SM00219">
    <property type="entry name" value="TyrKc"/>
    <property type="match status" value="1"/>
</dbReference>
<dbReference type="EMBL" id="BTRK01000005">
    <property type="protein sequence ID" value="GMR54288.1"/>
    <property type="molecule type" value="Genomic_DNA"/>
</dbReference>
<dbReference type="EC" id="2.7.10.2" evidence="13"/>
<gene>
    <name evidence="17" type="ORF">PMAYCL1PPCAC_24483</name>
</gene>
<dbReference type="GO" id="GO:0004714">
    <property type="term" value="F:transmembrane receptor protein tyrosine kinase activity"/>
    <property type="evidence" value="ECO:0007669"/>
    <property type="project" value="UniProtKB-EC"/>
</dbReference>
<accession>A0AAN5D073</accession>
<dbReference type="Proteomes" id="UP001328107">
    <property type="component" value="Unassembled WGS sequence"/>
</dbReference>
<dbReference type="PROSITE" id="PS00109">
    <property type="entry name" value="PROTEIN_KINASE_TYR"/>
    <property type="match status" value="1"/>
</dbReference>
<keyword evidence="8 13" id="KW-0829">Tyrosine-protein kinase</keyword>